<sequence>MGIREIEIFRVVMTTGSTSKAASMLGISQPAVSQAIRKLEAGANLQFFERTRGRLVPTQEAQALMEDVDRFFVGFETIEHRIKSLSRLGTGRLSVAAHPAMGNAFMPRALAAFGFATQDVKVQLKVLSSKDVHQQVSSGQCDFGLMADEMPVMGLEHSVFLDEPGVVAIPTGHVLSRRRVIEPADFDREDFLALNPEDSSRVRLENVLQNHGVSLRPKLETPYAHTLCELVAQGMGIGFINPIAACDFVERGIVIRPFRFDVRFRSLLLFRPGKPLPEIARKLLSSMRIQLRKDLRRLNQALPVDGTPSCWRP</sequence>
<dbReference type="Pfam" id="PF03466">
    <property type="entry name" value="LysR_substrate"/>
    <property type="match status" value="1"/>
</dbReference>
<dbReference type="InterPro" id="IPR036390">
    <property type="entry name" value="WH_DNA-bd_sf"/>
</dbReference>
<gene>
    <name evidence="6" type="ORF">F0A16_21085</name>
</gene>
<evidence type="ECO:0000313" key="6">
    <source>
        <dbReference type="EMBL" id="KAA0015292.1"/>
    </source>
</evidence>
<dbReference type="GO" id="GO:0043565">
    <property type="term" value="F:sequence-specific DNA binding"/>
    <property type="evidence" value="ECO:0007669"/>
    <property type="project" value="TreeGrafter"/>
</dbReference>
<dbReference type="Gene3D" id="1.10.10.10">
    <property type="entry name" value="Winged helix-like DNA-binding domain superfamily/Winged helix DNA-binding domain"/>
    <property type="match status" value="1"/>
</dbReference>
<dbReference type="Pfam" id="PF00126">
    <property type="entry name" value="HTH_1"/>
    <property type="match status" value="1"/>
</dbReference>
<protein>
    <submittedName>
        <fullName evidence="6">LysR family transcriptional regulator</fullName>
    </submittedName>
</protein>
<dbReference type="Proteomes" id="UP000466024">
    <property type="component" value="Unassembled WGS sequence"/>
</dbReference>
<dbReference type="SUPFAM" id="SSF46785">
    <property type="entry name" value="Winged helix' DNA-binding domain"/>
    <property type="match status" value="1"/>
</dbReference>
<evidence type="ECO:0000256" key="4">
    <source>
        <dbReference type="ARBA" id="ARBA00023163"/>
    </source>
</evidence>
<dbReference type="SUPFAM" id="SSF53850">
    <property type="entry name" value="Periplasmic binding protein-like II"/>
    <property type="match status" value="1"/>
</dbReference>
<dbReference type="EMBL" id="VTPX01000024">
    <property type="protein sequence ID" value="KAA0015292.1"/>
    <property type="molecule type" value="Genomic_DNA"/>
</dbReference>
<dbReference type="PRINTS" id="PR00039">
    <property type="entry name" value="HTHLYSR"/>
</dbReference>
<dbReference type="AlphaFoldDB" id="A0A640W877"/>
<reference evidence="6 7" key="1">
    <citation type="submission" date="2019-08" db="EMBL/GenBank/DDBJ databases">
        <title>Bioinformatics analysis of the strain L3 and L5.</title>
        <authorList>
            <person name="Li X."/>
        </authorList>
    </citation>
    <scope>NUCLEOTIDE SEQUENCE [LARGE SCALE GENOMIC DNA]</scope>
    <source>
        <strain evidence="6 7">L3</strain>
    </source>
</reference>
<keyword evidence="4" id="KW-0804">Transcription</keyword>
<dbReference type="GO" id="GO:0003700">
    <property type="term" value="F:DNA-binding transcription factor activity"/>
    <property type="evidence" value="ECO:0007669"/>
    <property type="project" value="InterPro"/>
</dbReference>
<feature type="domain" description="HTH lysR-type" evidence="5">
    <location>
        <begin position="1"/>
        <end position="58"/>
    </location>
</feature>
<dbReference type="GO" id="GO:0010628">
    <property type="term" value="P:positive regulation of gene expression"/>
    <property type="evidence" value="ECO:0007669"/>
    <property type="project" value="TreeGrafter"/>
</dbReference>
<evidence type="ECO:0000259" key="5">
    <source>
        <dbReference type="PROSITE" id="PS50931"/>
    </source>
</evidence>
<evidence type="ECO:0000256" key="2">
    <source>
        <dbReference type="ARBA" id="ARBA00023015"/>
    </source>
</evidence>
<dbReference type="InterPro" id="IPR005119">
    <property type="entry name" value="LysR_subst-bd"/>
</dbReference>
<evidence type="ECO:0000256" key="1">
    <source>
        <dbReference type="ARBA" id="ARBA00009437"/>
    </source>
</evidence>
<organism evidence="6 7">
    <name type="scientific">Salinicola corii</name>
    <dbReference type="NCBI Taxonomy" id="2606937"/>
    <lineage>
        <taxon>Bacteria</taxon>
        <taxon>Pseudomonadati</taxon>
        <taxon>Pseudomonadota</taxon>
        <taxon>Gammaproteobacteria</taxon>
        <taxon>Oceanospirillales</taxon>
        <taxon>Halomonadaceae</taxon>
        <taxon>Salinicola</taxon>
    </lineage>
</organism>
<dbReference type="InterPro" id="IPR000847">
    <property type="entry name" value="LysR_HTH_N"/>
</dbReference>
<comment type="caution">
    <text evidence="6">The sequence shown here is derived from an EMBL/GenBank/DDBJ whole genome shotgun (WGS) entry which is preliminary data.</text>
</comment>
<evidence type="ECO:0000256" key="3">
    <source>
        <dbReference type="ARBA" id="ARBA00023125"/>
    </source>
</evidence>
<dbReference type="Gene3D" id="3.40.190.290">
    <property type="match status" value="1"/>
</dbReference>
<dbReference type="PROSITE" id="PS50931">
    <property type="entry name" value="HTH_LYSR"/>
    <property type="match status" value="1"/>
</dbReference>
<keyword evidence="7" id="KW-1185">Reference proteome</keyword>
<keyword evidence="2" id="KW-0805">Transcription regulation</keyword>
<proteinExistence type="inferred from homology"/>
<evidence type="ECO:0000313" key="7">
    <source>
        <dbReference type="Proteomes" id="UP000466024"/>
    </source>
</evidence>
<comment type="similarity">
    <text evidence="1">Belongs to the LysR transcriptional regulatory family.</text>
</comment>
<name>A0A640W877_9GAMM</name>
<keyword evidence="3" id="KW-0238">DNA-binding</keyword>
<dbReference type="PANTHER" id="PTHR30427:SF1">
    <property type="entry name" value="TRANSCRIPTIONAL ACTIVATOR PROTEIN LYSR"/>
    <property type="match status" value="1"/>
</dbReference>
<dbReference type="RefSeq" id="WP_149437975.1">
    <property type="nucleotide sequence ID" value="NZ_VTPX01000024.1"/>
</dbReference>
<dbReference type="InterPro" id="IPR036388">
    <property type="entry name" value="WH-like_DNA-bd_sf"/>
</dbReference>
<dbReference type="PANTHER" id="PTHR30427">
    <property type="entry name" value="TRANSCRIPTIONAL ACTIVATOR PROTEIN LYSR"/>
    <property type="match status" value="1"/>
</dbReference>
<accession>A0A640W877</accession>